<dbReference type="NCBIfam" id="NF002204">
    <property type="entry name" value="PRK01077.1"/>
    <property type="match status" value="1"/>
</dbReference>
<comment type="similarity">
    <text evidence="7">Belongs to the CobB/CbiA family.</text>
</comment>
<dbReference type="NCBIfam" id="TIGR00379">
    <property type="entry name" value="cobB"/>
    <property type="match status" value="1"/>
</dbReference>
<comment type="miscellaneous">
    <text evidence="7">The a and c carboxylates of cobyrinate are activated for nucleophilic attack via formation of a phosphorylated intermediate by ATP. CbiA catalyzes first the amidation of the c-carboxylate, and then that of the a-carboxylate.</text>
</comment>
<keyword evidence="4 7" id="KW-0067">ATP-binding</keyword>
<organism evidence="10 11">
    <name type="scientific">Faecalicatena fissicatena</name>
    <dbReference type="NCBI Taxonomy" id="290055"/>
    <lineage>
        <taxon>Bacteria</taxon>
        <taxon>Bacillati</taxon>
        <taxon>Bacillota</taxon>
        <taxon>Clostridia</taxon>
        <taxon>Lachnospirales</taxon>
        <taxon>Lachnospiraceae</taxon>
        <taxon>Faecalicatena</taxon>
    </lineage>
</organism>
<evidence type="ECO:0000259" key="8">
    <source>
        <dbReference type="Pfam" id="PF01656"/>
    </source>
</evidence>
<feature type="site" description="Increases nucleophilicity of active site Cys" evidence="7">
    <location>
        <position position="458"/>
    </location>
</feature>
<keyword evidence="3 7" id="KW-0547">Nucleotide-binding</keyword>
<dbReference type="PANTHER" id="PTHR43873">
    <property type="entry name" value="COBYRINATE A,C-DIAMIDE SYNTHASE"/>
    <property type="match status" value="1"/>
</dbReference>
<feature type="domain" description="CobQ/CobB/MinD/ParA nucleotide binding" evidence="8">
    <location>
        <begin position="8"/>
        <end position="186"/>
    </location>
</feature>
<comment type="pathway">
    <text evidence="7">Cofactor biosynthesis; adenosylcobalamin biosynthesis; cob(II)yrinate a,c-diamide from sirohydrochlorin (anaerobic route): step 10/10.</text>
</comment>
<proteinExistence type="inferred from homology"/>
<dbReference type="Gene3D" id="3.40.50.880">
    <property type="match status" value="1"/>
</dbReference>
<evidence type="ECO:0000313" key="11">
    <source>
        <dbReference type="Proteomes" id="UP000716906"/>
    </source>
</evidence>
<comment type="function">
    <text evidence="7">Catalyzes the ATP-dependent amidation of the two carboxylate groups at positions a and c of cobyrinate, using either L-glutamine or ammonia as the nitrogen source.</text>
</comment>
<dbReference type="InterPro" id="IPR029062">
    <property type="entry name" value="Class_I_gatase-like"/>
</dbReference>
<dbReference type="Pfam" id="PF01656">
    <property type="entry name" value="CbiA"/>
    <property type="match status" value="1"/>
</dbReference>
<evidence type="ECO:0000256" key="6">
    <source>
        <dbReference type="ARBA" id="ARBA00022962"/>
    </source>
</evidence>
<accession>A0ABS2E937</accession>
<dbReference type="Pfam" id="PF07685">
    <property type="entry name" value="GATase_3"/>
    <property type="match status" value="1"/>
</dbReference>
<evidence type="ECO:0000256" key="3">
    <source>
        <dbReference type="ARBA" id="ARBA00022741"/>
    </source>
</evidence>
<gene>
    <name evidence="7" type="primary">cbiA</name>
    <name evidence="10" type="ORF">H7U36_08595</name>
</gene>
<evidence type="ECO:0000256" key="2">
    <source>
        <dbReference type="ARBA" id="ARBA00022598"/>
    </source>
</evidence>
<dbReference type="HAMAP" id="MF_00027">
    <property type="entry name" value="CobB_CbiA"/>
    <property type="match status" value="1"/>
</dbReference>
<protein>
    <recommendedName>
        <fullName evidence="7">Cobyrinate a,c-diamide synthase</fullName>
        <ecNumber evidence="7">6.3.5.11</ecNumber>
    </recommendedName>
    <alternativeName>
        <fullName evidence="7">Cobyrinic acid a,c-diamide synthetase</fullName>
    </alternativeName>
</protein>
<comment type="caution">
    <text evidence="10">The sequence shown here is derived from an EMBL/GenBank/DDBJ whole genome shotgun (WGS) entry which is preliminary data.</text>
</comment>
<dbReference type="Gene3D" id="3.40.50.300">
    <property type="entry name" value="P-loop containing nucleotide triphosphate hydrolases"/>
    <property type="match status" value="2"/>
</dbReference>
<dbReference type="InterPro" id="IPR004484">
    <property type="entry name" value="CbiA/CobB_synth"/>
</dbReference>
<dbReference type="Proteomes" id="UP000716906">
    <property type="component" value="Unassembled WGS sequence"/>
</dbReference>
<evidence type="ECO:0000256" key="4">
    <source>
        <dbReference type="ARBA" id="ARBA00022840"/>
    </source>
</evidence>
<dbReference type="RefSeq" id="WP_205156016.1">
    <property type="nucleotide sequence ID" value="NZ_JACLYY010000007.1"/>
</dbReference>
<evidence type="ECO:0000256" key="5">
    <source>
        <dbReference type="ARBA" id="ARBA00022842"/>
    </source>
</evidence>
<evidence type="ECO:0000256" key="1">
    <source>
        <dbReference type="ARBA" id="ARBA00001946"/>
    </source>
</evidence>
<sequence>MRKKAPRLVIAAPSSGSGKTLVTCGLLSALKKAGRRAAAFKCGPDYIDPMFHETVLGTPSKNLDTFFAGEELTRQLFLEDAALADLSVVEGVMGLYDGLGGVTTQASTWDVARTLEAPVILVVDGAKSSVSVLALIRGFRDFMEEKRIRGVIFNRVSPMRYPSLKSMTEDRLGLSVCGYLPKLEGIVMESRHLGLVMPQEIEGLKEQMDRLGQTCLETLDLELLEKIGAEAPPLEETRELLFPNLHLGEGASAKGPAIAVARDPAFSFYYKDNLRLLEKLGARLLPFSPMKDKRVPGEADALLLGGGYPELYGGELAENGSMRDSIQSSLQAGMPCLAECGGFLYLLEELEDREGRAHRMAGFLPGKSHYTGKLSRFGYVTLTLTEDGKAATSAESGRFPATAEHGGLLGPGESIQGHEFHYMDTEGTGEALLARKPVTGRSWTCGHIGEGFYAGFPHLYLYSSPKVAARFVRKAEEYGNKRQ</sequence>
<feature type="domain" description="CobB/CobQ-like glutamine amidotransferase" evidence="9">
    <location>
        <begin position="258"/>
        <end position="430"/>
    </location>
</feature>
<dbReference type="SUPFAM" id="SSF52540">
    <property type="entry name" value="P-loop containing nucleoside triphosphate hydrolases"/>
    <property type="match status" value="1"/>
</dbReference>
<comment type="domain">
    <text evidence="7">Comprises of two domains. The C-terminal domain contains the binding site for glutamine and catalyzes the hydrolysis of this substrate to glutamate and ammonia. The N-terminal domain is anticipated to bind ATP and cobyrinate and catalyzes the ultimate synthesis of the diamide product. The ammonia produced via the glutaminase domain is probably translocated to the adjacent domain via a molecular tunnel, where it reacts with an activated intermediate.</text>
</comment>
<keyword evidence="7" id="KW-0169">Cobalamin biosynthesis</keyword>
<comment type="cofactor">
    <cofactor evidence="1 7">
        <name>Mg(2+)</name>
        <dbReference type="ChEBI" id="CHEBI:18420"/>
    </cofactor>
</comment>
<evidence type="ECO:0000313" key="10">
    <source>
        <dbReference type="EMBL" id="MBM6738154.1"/>
    </source>
</evidence>
<keyword evidence="6 7" id="KW-0315">Glutamine amidotransferase</keyword>
<dbReference type="EC" id="6.3.5.11" evidence="7"/>
<dbReference type="PANTHER" id="PTHR43873:SF1">
    <property type="entry name" value="COBYRINATE A,C-DIAMIDE SYNTHASE"/>
    <property type="match status" value="1"/>
</dbReference>
<keyword evidence="2 7" id="KW-0436">Ligase</keyword>
<evidence type="ECO:0000259" key="9">
    <source>
        <dbReference type="Pfam" id="PF07685"/>
    </source>
</evidence>
<comment type="catalytic activity">
    <reaction evidence="7">
        <text>cob(II)yrinate + 2 L-glutamine + 2 ATP + 2 H2O = cob(II)yrinate a,c diamide + 2 L-glutamate + 2 ADP + 2 phosphate + 2 H(+)</text>
        <dbReference type="Rhea" id="RHEA:26289"/>
        <dbReference type="ChEBI" id="CHEBI:15377"/>
        <dbReference type="ChEBI" id="CHEBI:15378"/>
        <dbReference type="ChEBI" id="CHEBI:29985"/>
        <dbReference type="ChEBI" id="CHEBI:30616"/>
        <dbReference type="ChEBI" id="CHEBI:43474"/>
        <dbReference type="ChEBI" id="CHEBI:58359"/>
        <dbReference type="ChEBI" id="CHEBI:58537"/>
        <dbReference type="ChEBI" id="CHEBI:58894"/>
        <dbReference type="ChEBI" id="CHEBI:456216"/>
        <dbReference type="EC" id="6.3.5.11"/>
    </reaction>
</comment>
<feature type="active site" description="Nucleophile" evidence="7">
    <location>
        <position position="340"/>
    </location>
</feature>
<evidence type="ECO:0000256" key="7">
    <source>
        <dbReference type="HAMAP-Rule" id="MF_00027"/>
    </source>
</evidence>
<name>A0ABS2E937_9FIRM</name>
<keyword evidence="11" id="KW-1185">Reference proteome</keyword>
<dbReference type="InterPro" id="IPR027417">
    <property type="entry name" value="P-loop_NTPase"/>
</dbReference>
<dbReference type="EMBL" id="JACLYY010000007">
    <property type="protein sequence ID" value="MBM6738154.1"/>
    <property type="molecule type" value="Genomic_DNA"/>
</dbReference>
<dbReference type="InterPro" id="IPR002586">
    <property type="entry name" value="CobQ/CobB/MinD/ParA_Nub-bd_dom"/>
</dbReference>
<dbReference type="InterPro" id="IPR011698">
    <property type="entry name" value="GATase_3"/>
</dbReference>
<dbReference type="CDD" id="cd03130">
    <property type="entry name" value="GATase1_CobB"/>
    <property type="match status" value="1"/>
</dbReference>
<reference evidence="10 11" key="1">
    <citation type="journal article" date="2021" name="Sci. Rep.">
        <title>The distribution of antibiotic resistance genes in chicken gut microbiota commensals.</title>
        <authorList>
            <person name="Juricova H."/>
            <person name="Matiasovicova J."/>
            <person name="Kubasova T."/>
            <person name="Cejkova D."/>
            <person name="Rychlik I."/>
        </authorList>
    </citation>
    <scope>NUCLEOTIDE SEQUENCE [LARGE SCALE GENOMIC DNA]</scope>
    <source>
        <strain evidence="10 11">An773</strain>
    </source>
</reference>
<dbReference type="PROSITE" id="PS51274">
    <property type="entry name" value="GATASE_COBBQ"/>
    <property type="match status" value="1"/>
</dbReference>
<keyword evidence="5 7" id="KW-0460">Magnesium</keyword>
<dbReference type="SUPFAM" id="SSF52317">
    <property type="entry name" value="Class I glutamine amidotransferase-like"/>
    <property type="match status" value="1"/>
</dbReference>